<dbReference type="AlphaFoldDB" id="A0A842HGY5"/>
<feature type="transmembrane region" description="Helical" evidence="1">
    <location>
        <begin position="253"/>
        <end position="274"/>
    </location>
</feature>
<sequence length="283" mass="31358">MLTPELIASTYTLLLLLAGCVCLVQDIQQQRRYKDFALEPWKARLFDFAAFFVGMFALQMVGQSVAQLIIEAVSPDAAHWPYRTVAQFMGAQLGVLVLYAFVLRTYAAQGLSLNPAKLSPLAGLKAGAFFFLAALPLMTFTSLGWQSLLGWLRKQGWGIETPHQPLVEQLTALKGWEEWALVVLMAGIVAPVVEELVFRGALYRFLKGRLHPLLALTGSSFFFALMHLNLLQFVPLFLLAMLLGRAYERTGSILVPICFHACFNLNTLLLISIAPQIVQTSPA</sequence>
<comment type="caution">
    <text evidence="3">The sequence shown here is derived from an EMBL/GenBank/DDBJ whole genome shotgun (WGS) entry which is preliminary data.</text>
</comment>
<feature type="transmembrane region" description="Helical" evidence="1">
    <location>
        <begin position="45"/>
        <end position="65"/>
    </location>
</feature>
<dbReference type="GO" id="GO:0006508">
    <property type="term" value="P:proteolysis"/>
    <property type="evidence" value="ECO:0007669"/>
    <property type="project" value="UniProtKB-KW"/>
</dbReference>
<keyword evidence="1" id="KW-0812">Transmembrane</keyword>
<feature type="transmembrane region" description="Helical" evidence="1">
    <location>
        <begin position="179"/>
        <end position="198"/>
    </location>
</feature>
<dbReference type="Proteomes" id="UP000546464">
    <property type="component" value="Unassembled WGS sequence"/>
</dbReference>
<proteinExistence type="predicted"/>
<evidence type="ECO:0000256" key="1">
    <source>
        <dbReference type="SAM" id="Phobius"/>
    </source>
</evidence>
<keyword evidence="3" id="KW-0378">Hydrolase</keyword>
<dbReference type="GO" id="GO:0080120">
    <property type="term" value="P:CAAX-box protein maturation"/>
    <property type="evidence" value="ECO:0007669"/>
    <property type="project" value="UniProtKB-ARBA"/>
</dbReference>
<dbReference type="PANTHER" id="PTHR36435:SF1">
    <property type="entry name" value="CAAX AMINO TERMINAL PROTEASE FAMILY PROTEIN"/>
    <property type="match status" value="1"/>
</dbReference>
<keyword evidence="3" id="KW-0645">Protease</keyword>
<name>A0A842HGY5_9BACT</name>
<dbReference type="RefSeq" id="WP_185675786.1">
    <property type="nucleotide sequence ID" value="NZ_JACHVB010000034.1"/>
</dbReference>
<evidence type="ECO:0000313" key="4">
    <source>
        <dbReference type="Proteomes" id="UP000546464"/>
    </source>
</evidence>
<dbReference type="InterPro" id="IPR052710">
    <property type="entry name" value="CAAX_protease"/>
</dbReference>
<feature type="transmembrane region" description="Helical" evidence="1">
    <location>
        <begin position="128"/>
        <end position="148"/>
    </location>
</feature>
<dbReference type="GO" id="GO:0008237">
    <property type="term" value="F:metallopeptidase activity"/>
    <property type="evidence" value="ECO:0007669"/>
    <property type="project" value="UniProtKB-KW"/>
</dbReference>
<dbReference type="Pfam" id="PF02517">
    <property type="entry name" value="Rce1-like"/>
    <property type="match status" value="1"/>
</dbReference>
<evidence type="ECO:0000259" key="2">
    <source>
        <dbReference type="Pfam" id="PF02517"/>
    </source>
</evidence>
<accession>A0A842HGY5</accession>
<keyword evidence="1" id="KW-1133">Transmembrane helix</keyword>
<organism evidence="3 4">
    <name type="scientific">Ruficoccus amylovorans</name>
    <dbReference type="NCBI Taxonomy" id="1804625"/>
    <lineage>
        <taxon>Bacteria</taxon>
        <taxon>Pseudomonadati</taxon>
        <taxon>Verrucomicrobiota</taxon>
        <taxon>Opitutia</taxon>
        <taxon>Puniceicoccales</taxon>
        <taxon>Cerasicoccaceae</taxon>
        <taxon>Ruficoccus</taxon>
    </lineage>
</organism>
<keyword evidence="1" id="KW-0472">Membrane</keyword>
<feature type="transmembrane region" description="Helical" evidence="1">
    <location>
        <begin position="210"/>
        <end position="233"/>
    </location>
</feature>
<dbReference type="EMBL" id="JACHVB010000034">
    <property type="protein sequence ID" value="MBC2594824.1"/>
    <property type="molecule type" value="Genomic_DNA"/>
</dbReference>
<keyword evidence="4" id="KW-1185">Reference proteome</keyword>
<keyword evidence="3" id="KW-0482">Metalloprotease</keyword>
<dbReference type="GO" id="GO:0004175">
    <property type="term" value="F:endopeptidase activity"/>
    <property type="evidence" value="ECO:0007669"/>
    <property type="project" value="UniProtKB-ARBA"/>
</dbReference>
<feature type="domain" description="CAAX prenyl protease 2/Lysostaphin resistance protein A-like" evidence="2">
    <location>
        <begin position="178"/>
        <end position="265"/>
    </location>
</feature>
<evidence type="ECO:0000313" key="3">
    <source>
        <dbReference type="EMBL" id="MBC2594824.1"/>
    </source>
</evidence>
<reference evidence="3 4" key="1">
    <citation type="submission" date="2020-07" db="EMBL/GenBank/DDBJ databases">
        <authorList>
            <person name="Feng X."/>
        </authorList>
    </citation>
    <scope>NUCLEOTIDE SEQUENCE [LARGE SCALE GENOMIC DNA]</scope>
    <source>
        <strain evidence="3 4">JCM31066</strain>
    </source>
</reference>
<feature type="transmembrane region" description="Helical" evidence="1">
    <location>
        <begin position="6"/>
        <end position="24"/>
    </location>
</feature>
<dbReference type="InterPro" id="IPR003675">
    <property type="entry name" value="Rce1/LyrA-like_dom"/>
</dbReference>
<dbReference type="PANTHER" id="PTHR36435">
    <property type="entry name" value="SLR1288 PROTEIN"/>
    <property type="match status" value="1"/>
</dbReference>
<feature type="transmembrane region" description="Helical" evidence="1">
    <location>
        <begin position="85"/>
        <end position="107"/>
    </location>
</feature>
<protein>
    <submittedName>
        <fullName evidence="3">CPBP family intramembrane metalloprotease</fullName>
    </submittedName>
</protein>
<gene>
    <name evidence="3" type="ORF">H5P28_11195</name>
</gene>